<feature type="transmembrane region" description="Helical" evidence="5">
    <location>
        <begin position="241"/>
        <end position="261"/>
    </location>
</feature>
<dbReference type="Gene3D" id="1.20.1070.10">
    <property type="entry name" value="Rhodopsin 7-helix transmembrane proteins"/>
    <property type="match status" value="1"/>
</dbReference>
<keyword evidence="3 5" id="KW-1133">Transmembrane helix</keyword>
<accession>A0ABM0JNF2</accession>
<dbReference type="RefSeq" id="XP_005097787.1">
    <property type="nucleotide sequence ID" value="XM_005097730.1"/>
</dbReference>
<feature type="transmembrane region" description="Helical" evidence="5">
    <location>
        <begin position="155"/>
        <end position="175"/>
    </location>
</feature>
<evidence type="ECO:0000256" key="3">
    <source>
        <dbReference type="ARBA" id="ARBA00022989"/>
    </source>
</evidence>
<protein>
    <submittedName>
        <fullName evidence="8">Melatonin receptor type 1A-like</fullName>
    </submittedName>
</protein>
<keyword evidence="2 5" id="KW-0812">Transmembrane</keyword>
<dbReference type="PROSITE" id="PS50262">
    <property type="entry name" value="G_PROTEIN_RECEP_F1_2"/>
    <property type="match status" value="1"/>
</dbReference>
<proteinExistence type="predicted"/>
<evidence type="ECO:0000256" key="5">
    <source>
        <dbReference type="SAM" id="Phobius"/>
    </source>
</evidence>
<feature type="transmembrane region" description="Helical" evidence="5">
    <location>
        <begin position="301"/>
        <end position="328"/>
    </location>
</feature>
<feature type="domain" description="G-protein coupled receptors family 1 profile" evidence="6">
    <location>
        <begin position="79"/>
        <end position="362"/>
    </location>
</feature>
<keyword evidence="4 5" id="KW-0472">Membrane</keyword>
<keyword evidence="7" id="KW-1185">Reference proteome</keyword>
<dbReference type="PANTHER" id="PTHR45698:SF1">
    <property type="entry name" value="TRACE AMINE-ASSOCIATED RECEPTOR 13C-LIKE"/>
    <property type="match status" value="1"/>
</dbReference>
<reference evidence="8" key="1">
    <citation type="submission" date="2025-08" db="UniProtKB">
        <authorList>
            <consortium name="RefSeq"/>
        </authorList>
    </citation>
    <scope>IDENTIFICATION</scope>
</reference>
<evidence type="ECO:0000313" key="7">
    <source>
        <dbReference type="Proteomes" id="UP000694888"/>
    </source>
</evidence>
<feature type="transmembrane region" description="Helical" evidence="5">
    <location>
        <begin position="348"/>
        <end position="365"/>
    </location>
</feature>
<evidence type="ECO:0000256" key="2">
    <source>
        <dbReference type="ARBA" id="ARBA00022692"/>
    </source>
</evidence>
<evidence type="ECO:0000256" key="4">
    <source>
        <dbReference type="ARBA" id="ARBA00023136"/>
    </source>
</evidence>
<comment type="subcellular location">
    <subcellularLocation>
        <location evidence="1">Membrane</location>
    </subcellularLocation>
</comment>
<evidence type="ECO:0000256" key="1">
    <source>
        <dbReference type="ARBA" id="ARBA00004370"/>
    </source>
</evidence>
<feature type="transmembrane region" description="Helical" evidence="5">
    <location>
        <begin position="64"/>
        <end position="87"/>
    </location>
</feature>
<evidence type="ECO:0000313" key="8">
    <source>
        <dbReference type="RefSeq" id="XP_005097787.1"/>
    </source>
</evidence>
<dbReference type="Proteomes" id="UP000694888">
    <property type="component" value="Unplaced"/>
</dbReference>
<name>A0ABM0JNF2_APLCA</name>
<feature type="transmembrane region" description="Helical" evidence="5">
    <location>
        <begin position="187"/>
        <end position="207"/>
    </location>
</feature>
<sequence>MANFTPPLDQSGDAFEQNMANFVPEYDQSAGTNQDPSDCLAGCFVMEEMREGAQVELFHLIGNLWFRSNLGIATFAILPNILILEIFRCLGISESPTSLSLFALTLSDLTVSLFLFLNTVLSFLTGLENLFGKLTVANLKSQSESMVYIMNRMSSLYTVYLTTMKCCCVALPLQFKQLFTQRNVRKHLILITVACLLTGIPTCLMTYKSLTTSALGNFTHSIIVTGTGSVFREIDVDVVRMGIFVFEPSICQIIVLVDLVIRTAKLKLTSKFRSGSDTGGAESTSSDVKLSGKELRPVKSVMVVAAMFAVCNVPVIILTFVSSLLQYFEQIDQILLDKVYYLSLQVKHSFIACCSCLNVFVYLQYNSSFRQQVVSLAAKLFCRKQKVDSLEKHHKK</sequence>
<evidence type="ECO:0000259" key="6">
    <source>
        <dbReference type="PROSITE" id="PS50262"/>
    </source>
</evidence>
<gene>
    <name evidence="8" type="primary">LOC101852997</name>
</gene>
<dbReference type="SUPFAM" id="SSF81321">
    <property type="entry name" value="Family A G protein-coupled receptor-like"/>
    <property type="match status" value="1"/>
</dbReference>
<dbReference type="GeneID" id="101852997"/>
<organism evidence="7 8">
    <name type="scientific">Aplysia californica</name>
    <name type="common">California sea hare</name>
    <dbReference type="NCBI Taxonomy" id="6500"/>
    <lineage>
        <taxon>Eukaryota</taxon>
        <taxon>Metazoa</taxon>
        <taxon>Spiralia</taxon>
        <taxon>Lophotrochozoa</taxon>
        <taxon>Mollusca</taxon>
        <taxon>Gastropoda</taxon>
        <taxon>Heterobranchia</taxon>
        <taxon>Euthyneura</taxon>
        <taxon>Tectipleura</taxon>
        <taxon>Aplysiida</taxon>
        <taxon>Aplysioidea</taxon>
        <taxon>Aplysiidae</taxon>
        <taxon>Aplysia</taxon>
    </lineage>
</organism>
<dbReference type="InterPro" id="IPR017452">
    <property type="entry name" value="GPCR_Rhodpsn_7TM"/>
</dbReference>
<dbReference type="PANTHER" id="PTHR45698">
    <property type="entry name" value="TRACE AMINE-ASSOCIATED RECEPTOR 19N-RELATED"/>
    <property type="match status" value="1"/>
</dbReference>
<feature type="transmembrane region" description="Helical" evidence="5">
    <location>
        <begin position="99"/>
        <end position="124"/>
    </location>
</feature>